<evidence type="ECO:0000313" key="1">
    <source>
        <dbReference type="EMBL" id="GAV06801.1"/>
    </source>
</evidence>
<comment type="caution">
    <text evidence="1">The sequence shown here is derived from an EMBL/GenBank/DDBJ whole genome shotgun (WGS) entry which is preliminary data.</text>
</comment>
<dbReference type="AlphaFoldDB" id="A0A1D1W075"/>
<reference evidence="1 2" key="1">
    <citation type="journal article" date="2016" name="Nat. Commun.">
        <title>Extremotolerant tardigrade genome and improved radiotolerance of human cultured cells by tardigrade-unique protein.</title>
        <authorList>
            <person name="Hashimoto T."/>
            <person name="Horikawa D.D."/>
            <person name="Saito Y."/>
            <person name="Kuwahara H."/>
            <person name="Kozuka-Hata H."/>
            <person name="Shin-I T."/>
            <person name="Minakuchi Y."/>
            <person name="Ohishi K."/>
            <person name="Motoyama A."/>
            <person name="Aizu T."/>
            <person name="Enomoto A."/>
            <person name="Kondo K."/>
            <person name="Tanaka S."/>
            <person name="Hara Y."/>
            <person name="Koshikawa S."/>
            <person name="Sagara H."/>
            <person name="Miura T."/>
            <person name="Yokobori S."/>
            <person name="Miyagawa K."/>
            <person name="Suzuki Y."/>
            <person name="Kubo T."/>
            <person name="Oyama M."/>
            <person name="Kohara Y."/>
            <person name="Fujiyama A."/>
            <person name="Arakawa K."/>
            <person name="Katayama T."/>
            <person name="Toyoda A."/>
            <person name="Kunieda T."/>
        </authorList>
    </citation>
    <scope>NUCLEOTIDE SEQUENCE [LARGE SCALE GENOMIC DNA]</scope>
    <source>
        <strain evidence="1 2">YOKOZUNA-1</strain>
    </source>
</reference>
<name>A0A1D1W075_RAMVA</name>
<dbReference type="Proteomes" id="UP000186922">
    <property type="component" value="Unassembled WGS sequence"/>
</dbReference>
<protein>
    <submittedName>
        <fullName evidence="1">Uncharacterized protein</fullName>
    </submittedName>
</protein>
<organism evidence="1 2">
    <name type="scientific">Ramazzottius varieornatus</name>
    <name type="common">Water bear</name>
    <name type="synonym">Tardigrade</name>
    <dbReference type="NCBI Taxonomy" id="947166"/>
    <lineage>
        <taxon>Eukaryota</taxon>
        <taxon>Metazoa</taxon>
        <taxon>Ecdysozoa</taxon>
        <taxon>Tardigrada</taxon>
        <taxon>Eutardigrada</taxon>
        <taxon>Parachela</taxon>
        <taxon>Hypsibioidea</taxon>
        <taxon>Ramazzottiidae</taxon>
        <taxon>Ramazzottius</taxon>
    </lineage>
</organism>
<accession>A0A1D1W075</accession>
<proteinExistence type="predicted"/>
<evidence type="ECO:0000313" key="2">
    <source>
        <dbReference type="Proteomes" id="UP000186922"/>
    </source>
</evidence>
<gene>
    <name evidence="1" type="primary">RvY_16728-1</name>
    <name evidence="1" type="synonym">RvY_16728.1</name>
    <name evidence="1" type="ORF">RvY_16728</name>
</gene>
<dbReference type="EMBL" id="BDGG01000014">
    <property type="protein sequence ID" value="GAV06801.1"/>
    <property type="molecule type" value="Genomic_DNA"/>
</dbReference>
<keyword evidence="2" id="KW-1185">Reference proteome</keyword>
<sequence length="106" mass="12031">MYRQTRTCTFRLDLVTEEAPSRLSGQEQIQLLSCAEAGNDESDGKCTAVGKESDCQRTCHTRFSTALTDGAFNQEKTIFQKDTRNFKYIRLSSLRSKFPVALKPRT</sequence>